<gene>
    <name evidence="3" type="ORF">Fcan01_05714</name>
</gene>
<keyword evidence="2" id="KW-0812">Transmembrane</keyword>
<feature type="region of interest" description="Disordered" evidence="1">
    <location>
        <begin position="1"/>
        <end position="23"/>
    </location>
</feature>
<keyword evidence="2" id="KW-0472">Membrane</keyword>
<feature type="transmembrane region" description="Helical" evidence="2">
    <location>
        <begin position="34"/>
        <end position="54"/>
    </location>
</feature>
<evidence type="ECO:0000313" key="3">
    <source>
        <dbReference type="EMBL" id="OXA59982.1"/>
    </source>
</evidence>
<feature type="transmembrane region" description="Helical" evidence="2">
    <location>
        <begin position="114"/>
        <end position="142"/>
    </location>
</feature>
<name>A0A226EQS7_FOLCA</name>
<feature type="compositionally biased region" description="Polar residues" evidence="1">
    <location>
        <begin position="9"/>
        <end position="23"/>
    </location>
</feature>
<keyword evidence="4" id="KW-1185">Reference proteome</keyword>
<sequence>MVKYINMSKFPSPTSGSALPPQTLQPSKKLPNRFISVTSLIGGLAVVGISWAFLDEINQTASVEGKHEEQADFSGETGNTKLSVVIISVGIIAVVLQLIISVGFWYWKEKDSKFLVSWFAIGQSITQAVLLICLGLIIYQFIKSRPQGASVHEQPKRANSATTGHGFWIILSANVIFHIGAILYLLRLVMKRSDEEQMEEMTAVVIHRRIPSRIPSSRIPSERTKRHGRMQK</sequence>
<accession>A0A226EQS7</accession>
<feature type="transmembrane region" description="Helical" evidence="2">
    <location>
        <begin position="166"/>
        <end position="186"/>
    </location>
</feature>
<proteinExistence type="predicted"/>
<comment type="caution">
    <text evidence="3">The sequence shown here is derived from an EMBL/GenBank/DDBJ whole genome shotgun (WGS) entry which is preliminary data.</text>
</comment>
<dbReference type="EMBL" id="LNIX01000002">
    <property type="protein sequence ID" value="OXA59982.1"/>
    <property type="molecule type" value="Genomic_DNA"/>
</dbReference>
<feature type="transmembrane region" description="Helical" evidence="2">
    <location>
        <begin position="82"/>
        <end position="107"/>
    </location>
</feature>
<evidence type="ECO:0000256" key="1">
    <source>
        <dbReference type="SAM" id="MobiDB-lite"/>
    </source>
</evidence>
<reference evidence="3 4" key="1">
    <citation type="submission" date="2015-12" db="EMBL/GenBank/DDBJ databases">
        <title>The genome of Folsomia candida.</title>
        <authorList>
            <person name="Faddeeva A."/>
            <person name="Derks M.F."/>
            <person name="Anvar Y."/>
            <person name="Smit S."/>
            <person name="Van Straalen N."/>
            <person name="Roelofs D."/>
        </authorList>
    </citation>
    <scope>NUCLEOTIDE SEQUENCE [LARGE SCALE GENOMIC DNA]</scope>
    <source>
        <strain evidence="3 4">VU population</strain>
        <tissue evidence="3">Whole body</tissue>
    </source>
</reference>
<evidence type="ECO:0000256" key="2">
    <source>
        <dbReference type="SAM" id="Phobius"/>
    </source>
</evidence>
<keyword evidence="2" id="KW-1133">Transmembrane helix</keyword>
<evidence type="ECO:0000313" key="4">
    <source>
        <dbReference type="Proteomes" id="UP000198287"/>
    </source>
</evidence>
<protein>
    <submittedName>
        <fullName evidence="3">Vacuolar protein sorting/targeting protein 10</fullName>
    </submittedName>
</protein>
<organism evidence="3 4">
    <name type="scientific">Folsomia candida</name>
    <name type="common">Springtail</name>
    <dbReference type="NCBI Taxonomy" id="158441"/>
    <lineage>
        <taxon>Eukaryota</taxon>
        <taxon>Metazoa</taxon>
        <taxon>Ecdysozoa</taxon>
        <taxon>Arthropoda</taxon>
        <taxon>Hexapoda</taxon>
        <taxon>Collembola</taxon>
        <taxon>Entomobryomorpha</taxon>
        <taxon>Isotomoidea</taxon>
        <taxon>Isotomidae</taxon>
        <taxon>Proisotominae</taxon>
        <taxon>Folsomia</taxon>
    </lineage>
</organism>
<dbReference type="AlphaFoldDB" id="A0A226EQS7"/>
<dbReference type="Proteomes" id="UP000198287">
    <property type="component" value="Unassembled WGS sequence"/>
</dbReference>